<dbReference type="InterPro" id="IPR013087">
    <property type="entry name" value="Znf_C2H2_type"/>
</dbReference>
<feature type="domain" description="DZF" evidence="2">
    <location>
        <begin position="306"/>
        <end position="652"/>
    </location>
</feature>
<dbReference type="EMBL" id="CAJNYV010001843">
    <property type="protein sequence ID" value="CAF3440290.1"/>
    <property type="molecule type" value="Genomic_DNA"/>
</dbReference>
<dbReference type="PANTHER" id="PTHR45762">
    <property type="entry name" value="ZINC FINGER RNA-BINDING PROTEIN"/>
    <property type="match status" value="1"/>
</dbReference>
<evidence type="ECO:0000313" key="3">
    <source>
        <dbReference type="EMBL" id="CAF3440290.1"/>
    </source>
</evidence>
<dbReference type="Proteomes" id="UP000663865">
    <property type="component" value="Unassembled WGS sequence"/>
</dbReference>
<feature type="region of interest" description="Disordered" evidence="1">
    <location>
        <begin position="82"/>
        <end position="110"/>
    </location>
</feature>
<dbReference type="Gene3D" id="1.10.1410.40">
    <property type="match status" value="1"/>
</dbReference>
<dbReference type="GO" id="GO:0008270">
    <property type="term" value="F:zinc ion binding"/>
    <property type="evidence" value="ECO:0007669"/>
    <property type="project" value="InterPro"/>
</dbReference>
<evidence type="ECO:0000259" key="2">
    <source>
        <dbReference type="PROSITE" id="PS51703"/>
    </source>
</evidence>
<comment type="caution">
    <text evidence="3">The sequence shown here is derived from an EMBL/GenBank/DDBJ whole genome shotgun (WGS) entry which is preliminary data.</text>
</comment>
<sequence length="652" mass="74899">MFNNRMNYYTHNTLPYSKFVRRQSFYSQRFPYPFSQQQMPQYRNYPVYSSIQDQSQFHDYNHQNQSLIATLKAFTPPCESSMVGQHLSSMPRTNFNRRSRNNSSNSTSSTRIHDRETCFITYGDHNSCGAHLNGSKHKKNIAISQNQPTYQNECRCELCNINCTSSSAYEAHLNGAKHNKAIKLHRKLSKTNLDNVNPQLVPINKSQPVMINEVKQSNGNSTKLIGIEYIETSYDDANNPRSYYCKLCDCIFNECNTRDAHLKGKRHLLSYQKKVNPNIQVDNNSNSNSSNPQQYANEIIKNTNDRQVTSINELDMDDDTKYLMKLHEQIIPTQNLLDIIEQFVSTVEAAVKSCSNQIGFVQTSTTNDTLGTVISKSPLVGLSRIGALVKNLLIKSDRLFHIVVICTEWPTMNLFEKIFSTLLDNFQETWKNQINILCQKDDEIIRVYTNTIEGPMSVSISFTSLSIQKQQNPQTSEQLLSRKNCLKALSAINSFQWFQSHISTEKHAPALIRCLRYKTKVLVKWKSLPSEVIEILIAHALSKSVSTVGVFRRVLEYLSSGLVLCDGPGLRMPWQTDEINNIFDKLADQERNNITHEAQNGLRFMIFGKLNKWLEQYDVPKMTKSFQKRPCSDYDNQMSAKRQCIESVNIKK</sequence>
<dbReference type="PROSITE" id="PS00028">
    <property type="entry name" value="ZINC_FINGER_C2H2_1"/>
    <property type="match status" value="1"/>
</dbReference>
<evidence type="ECO:0000313" key="4">
    <source>
        <dbReference type="Proteomes" id="UP000663865"/>
    </source>
</evidence>
<dbReference type="SMART" id="SM00451">
    <property type="entry name" value="ZnF_U1"/>
    <property type="match status" value="3"/>
</dbReference>
<organism evidence="3 4">
    <name type="scientific">Rotaria socialis</name>
    <dbReference type="NCBI Taxonomy" id="392032"/>
    <lineage>
        <taxon>Eukaryota</taxon>
        <taxon>Metazoa</taxon>
        <taxon>Spiralia</taxon>
        <taxon>Gnathifera</taxon>
        <taxon>Rotifera</taxon>
        <taxon>Eurotatoria</taxon>
        <taxon>Bdelloidea</taxon>
        <taxon>Philodinida</taxon>
        <taxon>Philodinidae</taxon>
        <taxon>Rotaria</taxon>
    </lineage>
</organism>
<dbReference type="Pfam" id="PF12874">
    <property type="entry name" value="zf-met"/>
    <property type="match status" value="2"/>
</dbReference>
<dbReference type="GO" id="GO:0003676">
    <property type="term" value="F:nucleic acid binding"/>
    <property type="evidence" value="ECO:0007669"/>
    <property type="project" value="InterPro"/>
</dbReference>
<dbReference type="Pfam" id="PF07528">
    <property type="entry name" value="DZF_N"/>
    <property type="match status" value="1"/>
</dbReference>
<dbReference type="InterPro" id="IPR003604">
    <property type="entry name" value="Matrin/U1-like-C_Znf_C2H2"/>
</dbReference>
<dbReference type="AlphaFoldDB" id="A0A818DBS3"/>
<dbReference type="SMART" id="SM00572">
    <property type="entry name" value="DZF"/>
    <property type="match status" value="1"/>
</dbReference>
<gene>
    <name evidence="3" type="ORF">KIK155_LOCUS11581</name>
</gene>
<dbReference type="InterPro" id="IPR049402">
    <property type="entry name" value="DZF_dom_C"/>
</dbReference>
<proteinExistence type="predicted"/>
<dbReference type="Gene3D" id="3.30.160.60">
    <property type="entry name" value="Classic Zinc Finger"/>
    <property type="match status" value="2"/>
</dbReference>
<feature type="compositionally biased region" description="Low complexity" evidence="1">
    <location>
        <begin position="101"/>
        <end position="110"/>
    </location>
</feature>
<dbReference type="InterPro" id="IPR006561">
    <property type="entry name" value="DZF_dom"/>
</dbReference>
<feature type="compositionally biased region" description="Polar residues" evidence="1">
    <location>
        <begin position="82"/>
        <end position="91"/>
    </location>
</feature>
<reference evidence="3" key="1">
    <citation type="submission" date="2021-02" db="EMBL/GenBank/DDBJ databases">
        <authorList>
            <person name="Nowell W R."/>
        </authorList>
    </citation>
    <scope>NUCLEOTIDE SEQUENCE</scope>
</reference>
<dbReference type="Gene3D" id="3.30.460.10">
    <property type="entry name" value="Beta Polymerase, domain 2"/>
    <property type="match status" value="1"/>
</dbReference>
<dbReference type="PANTHER" id="PTHR45762:SF3">
    <property type="entry name" value="ZINC-FINGER PROTEIN AT 72D, ISOFORM B"/>
    <property type="match status" value="1"/>
</dbReference>
<dbReference type="SUPFAM" id="SSF57667">
    <property type="entry name" value="beta-beta-alpha zinc fingers"/>
    <property type="match status" value="2"/>
</dbReference>
<protein>
    <recommendedName>
        <fullName evidence="2">DZF domain-containing protein</fullName>
    </recommendedName>
</protein>
<evidence type="ECO:0000256" key="1">
    <source>
        <dbReference type="SAM" id="MobiDB-lite"/>
    </source>
</evidence>
<accession>A0A818DBS3</accession>
<name>A0A818DBS3_9BILA</name>
<dbReference type="PROSITE" id="PS51703">
    <property type="entry name" value="DZF"/>
    <property type="match status" value="1"/>
</dbReference>
<dbReference type="Pfam" id="PF20965">
    <property type="entry name" value="DZF_C"/>
    <property type="match status" value="1"/>
</dbReference>
<dbReference type="InterPro" id="IPR036236">
    <property type="entry name" value="Znf_C2H2_sf"/>
</dbReference>
<dbReference type="InterPro" id="IPR043519">
    <property type="entry name" value="NT_sf"/>
</dbReference>
<dbReference type="InterPro" id="IPR049401">
    <property type="entry name" value="DZF_dom_N"/>
</dbReference>